<dbReference type="AlphaFoldDB" id="A7N611"/>
<proteinExistence type="predicted"/>
<evidence type="ECO:0000313" key="1">
    <source>
        <dbReference type="EMBL" id="ABU74828.1"/>
    </source>
</evidence>
<dbReference type="Proteomes" id="UP000008152">
    <property type="component" value="Chromosome II"/>
</dbReference>
<sequence length="48" mass="5716">MLTQFVLVILQVKLNFYFVIELVTTKSVCFVYRREVMDKRLLAAEVFT</sequence>
<dbReference type="EMBL" id="CP000790">
    <property type="protein sequence ID" value="ABU74828.1"/>
    <property type="molecule type" value="Genomic_DNA"/>
</dbReference>
<gene>
    <name evidence="1" type="ordered locus">VIBHAR_06954</name>
</gene>
<evidence type="ECO:0000313" key="2">
    <source>
        <dbReference type="Proteomes" id="UP000008152"/>
    </source>
</evidence>
<name>A7N611_VIBC1</name>
<protein>
    <submittedName>
        <fullName evidence="1">Uncharacterized protein</fullName>
    </submittedName>
</protein>
<accession>A7N611</accession>
<organism evidence="1 2">
    <name type="scientific">Vibrio campbellii (strain ATCC BAA-1116)</name>
    <dbReference type="NCBI Taxonomy" id="2902295"/>
    <lineage>
        <taxon>Bacteria</taxon>
        <taxon>Pseudomonadati</taxon>
        <taxon>Pseudomonadota</taxon>
        <taxon>Gammaproteobacteria</taxon>
        <taxon>Vibrionales</taxon>
        <taxon>Vibrionaceae</taxon>
        <taxon>Vibrio</taxon>
    </lineage>
</organism>
<dbReference type="KEGG" id="vha:VIBHAR_06954"/>
<reference evidence="1 2" key="1">
    <citation type="submission" date="2007-08" db="EMBL/GenBank/DDBJ databases">
        <authorList>
            <consortium name="The Vibrio harveyi Genome Sequencing Project"/>
            <person name="Bassler B."/>
            <person name="Clifton S.W."/>
            <person name="Fulton L."/>
            <person name="Delehaunty K."/>
            <person name="Fronick C."/>
            <person name="Harrison M."/>
            <person name="Markivic C."/>
            <person name="Fulton R."/>
            <person name="Tin-Wollam A.-M."/>
            <person name="Shah N."/>
            <person name="Pepin K."/>
            <person name="Nash W."/>
            <person name="Thiruvilangam P."/>
            <person name="Bhonagiri V."/>
            <person name="Waters C."/>
            <person name="Tu K.C."/>
            <person name="Irgon J."/>
            <person name="Wilson R.K."/>
        </authorList>
    </citation>
    <scope>NUCLEOTIDE SEQUENCE [LARGE SCALE GENOMIC DNA]</scope>
    <source>
        <strain evidence="2">ATCC BAA-1116 / BB120</strain>
    </source>
</reference>